<sequence length="790" mass="85579">MGPLRCTLERHTHPVLDGMRHLITRPFQWLQRAVITVKNSRFKMRVVPFHLQGKGVLDLDVAADFSGLVPAKWKKKGLFGSTEPTSVLEQRRSPSPQTSTSILSTSLGGSSGSTDTAGVAAVSGNPLHQWPTSQDDSSAGAAAAGTDGGRKEAWAPELQPVPDPLEMSSAGGGGGEKCGGGGGGYGMEEWENMLSESSEVSPGNDRSFFRWFMGDVDDPSLKQLLQTGGGGPSEFEGWVPGYCVAEPGLGFEGGVSAPGNVNLSSIAPPLAASTAATDFALNSSNPLSNLKSPFFGGNNNNTPQNPIFSAATSNALPLSLPLSLPQGAFYQQQQQQFEGIDEKPQLFNLQNQQQANPPPPPHHHQNPAFLLPFSYTQQEQQHLLPPQPKRHHTTVIDPSCQFPKTPFADSGQELLLQRPPPQSFVNEHLIPDHLQKRQAKMKVVGSLENANQRALVDQLYKAAELVESGNFGHAREILARLNHQLSHVGKPLQRAAFYFKEALQLLLKTATTTGCNKTLASSASPLDVVFKINAYKELAMRLGGTPTLKITAFASASSHHPLELSLTQENLTHFANGLNISFQFNVINIDAIDTSTIMSLGASAILNLSDNEAIAVNFPVGSSNLPIPLLLRVVKQVSPKIVVSVDHGCVRSDFPFPQHFLHALQSYSVLFDSLDAVNVNSDAVHKIERYLLQPRIESVVLGRHQAGGVHGEEASRKGISCREAPRISVSLLAEWRALLSISLEVLRGTILPVYRFPLILILTLRCKPWLRRSCVGLLFLFTITFLRCSG</sequence>
<name>A0ACC2MWH7_PERAE</name>
<evidence type="ECO:0000313" key="2">
    <source>
        <dbReference type="Proteomes" id="UP001234297"/>
    </source>
</evidence>
<keyword evidence="2" id="KW-1185">Reference proteome</keyword>
<dbReference type="Proteomes" id="UP001234297">
    <property type="component" value="Chromosome 1"/>
</dbReference>
<organism evidence="1 2">
    <name type="scientific">Persea americana</name>
    <name type="common">Avocado</name>
    <dbReference type="NCBI Taxonomy" id="3435"/>
    <lineage>
        <taxon>Eukaryota</taxon>
        <taxon>Viridiplantae</taxon>
        <taxon>Streptophyta</taxon>
        <taxon>Embryophyta</taxon>
        <taxon>Tracheophyta</taxon>
        <taxon>Spermatophyta</taxon>
        <taxon>Magnoliopsida</taxon>
        <taxon>Magnoliidae</taxon>
        <taxon>Laurales</taxon>
        <taxon>Lauraceae</taxon>
        <taxon>Persea</taxon>
    </lineage>
</organism>
<reference evidence="1 2" key="1">
    <citation type="journal article" date="2022" name="Hortic Res">
        <title>A haplotype resolved chromosomal level avocado genome allows analysis of novel avocado genes.</title>
        <authorList>
            <person name="Nath O."/>
            <person name="Fletcher S.J."/>
            <person name="Hayward A."/>
            <person name="Shaw L.M."/>
            <person name="Masouleh A.K."/>
            <person name="Furtado A."/>
            <person name="Henry R.J."/>
            <person name="Mitter N."/>
        </authorList>
    </citation>
    <scope>NUCLEOTIDE SEQUENCE [LARGE SCALE GENOMIC DNA]</scope>
    <source>
        <strain evidence="2">cv. Hass</strain>
    </source>
</reference>
<evidence type="ECO:0000313" key="1">
    <source>
        <dbReference type="EMBL" id="KAJ8650034.1"/>
    </source>
</evidence>
<dbReference type="EMBL" id="CM056809">
    <property type="protein sequence ID" value="KAJ8650034.1"/>
    <property type="molecule type" value="Genomic_DNA"/>
</dbReference>
<gene>
    <name evidence="1" type="ORF">MRB53_003057</name>
</gene>
<proteinExistence type="predicted"/>
<accession>A0ACC2MWH7</accession>
<comment type="caution">
    <text evidence="1">The sequence shown here is derived from an EMBL/GenBank/DDBJ whole genome shotgun (WGS) entry which is preliminary data.</text>
</comment>
<protein>
    <submittedName>
        <fullName evidence="1">Uncharacterized protein</fullName>
    </submittedName>
</protein>